<name>A0A9W7LEJ2_9STRA</name>
<evidence type="ECO:0000256" key="5">
    <source>
        <dbReference type="ARBA" id="ARBA00022679"/>
    </source>
</evidence>
<keyword evidence="6 13" id="KW-0812">Transmembrane</keyword>
<evidence type="ECO:0000256" key="1">
    <source>
        <dbReference type="ARBA" id="ARBA00004141"/>
    </source>
</evidence>
<keyword evidence="11" id="KW-1208">Phospholipid metabolism</keyword>
<proteinExistence type="inferred from homology"/>
<evidence type="ECO:0000256" key="7">
    <source>
        <dbReference type="ARBA" id="ARBA00022989"/>
    </source>
</evidence>
<dbReference type="AlphaFoldDB" id="A0A9W7LEJ2"/>
<feature type="transmembrane region" description="Helical" evidence="13">
    <location>
        <begin position="351"/>
        <end position="369"/>
    </location>
</feature>
<reference evidence="15" key="1">
    <citation type="journal article" date="2023" name="Commun. Biol.">
        <title>Genome analysis of Parmales, the sister group of diatoms, reveals the evolutionary specialization of diatoms from phago-mixotrophs to photoautotrophs.</title>
        <authorList>
            <person name="Ban H."/>
            <person name="Sato S."/>
            <person name="Yoshikawa S."/>
            <person name="Yamada K."/>
            <person name="Nakamura Y."/>
            <person name="Ichinomiya M."/>
            <person name="Sato N."/>
            <person name="Blanc-Mathieu R."/>
            <person name="Endo H."/>
            <person name="Kuwata A."/>
            <person name="Ogata H."/>
        </authorList>
    </citation>
    <scope>NUCLEOTIDE SEQUENCE [LARGE SCALE GENOMIC DNA]</scope>
</reference>
<dbReference type="Proteomes" id="UP001165065">
    <property type="component" value="Unassembled WGS sequence"/>
</dbReference>
<dbReference type="InterPro" id="IPR021261">
    <property type="entry name" value="GPCAT"/>
</dbReference>
<feature type="transmembrane region" description="Helical" evidence="13">
    <location>
        <begin position="38"/>
        <end position="57"/>
    </location>
</feature>
<feature type="transmembrane region" description="Helical" evidence="13">
    <location>
        <begin position="143"/>
        <end position="162"/>
    </location>
</feature>
<dbReference type="GO" id="GO:0016020">
    <property type="term" value="C:membrane"/>
    <property type="evidence" value="ECO:0007669"/>
    <property type="project" value="UniProtKB-SubCell"/>
</dbReference>
<keyword evidence="4" id="KW-0444">Lipid biosynthesis</keyword>
<keyword evidence="8" id="KW-0443">Lipid metabolism</keyword>
<evidence type="ECO:0000256" key="8">
    <source>
        <dbReference type="ARBA" id="ARBA00023098"/>
    </source>
</evidence>
<keyword evidence="9 13" id="KW-0472">Membrane</keyword>
<comment type="subcellular location">
    <subcellularLocation>
        <location evidence="1">Membrane</location>
        <topology evidence="1">Multi-pass membrane protein</topology>
    </subcellularLocation>
</comment>
<organism evidence="14 15">
    <name type="scientific">Triparma columacea</name>
    <dbReference type="NCBI Taxonomy" id="722753"/>
    <lineage>
        <taxon>Eukaryota</taxon>
        <taxon>Sar</taxon>
        <taxon>Stramenopiles</taxon>
        <taxon>Ochrophyta</taxon>
        <taxon>Bolidophyceae</taxon>
        <taxon>Parmales</taxon>
        <taxon>Triparmaceae</taxon>
        <taxon>Triparma</taxon>
    </lineage>
</organism>
<comment type="caution">
    <text evidence="14">The sequence shown here is derived from an EMBL/GenBank/DDBJ whole genome shotgun (WGS) entry which is preliminary data.</text>
</comment>
<gene>
    <name evidence="14" type="ORF">TrCOL_g10717</name>
</gene>
<comment type="similarity">
    <text evidence="2">Belongs to the GPC1 family.</text>
</comment>
<dbReference type="GO" id="GO:0006656">
    <property type="term" value="P:phosphatidylcholine biosynthetic process"/>
    <property type="evidence" value="ECO:0007669"/>
    <property type="project" value="TreeGrafter"/>
</dbReference>
<evidence type="ECO:0000256" key="12">
    <source>
        <dbReference type="ARBA" id="ARBA00023315"/>
    </source>
</evidence>
<keyword evidence="15" id="KW-1185">Reference proteome</keyword>
<keyword evidence="7 13" id="KW-1133">Transmembrane helix</keyword>
<dbReference type="EMBL" id="BRYA01000330">
    <property type="protein sequence ID" value="GMI47098.1"/>
    <property type="molecule type" value="Genomic_DNA"/>
</dbReference>
<feature type="transmembrane region" description="Helical" evidence="13">
    <location>
        <begin position="322"/>
        <end position="344"/>
    </location>
</feature>
<dbReference type="PANTHER" id="PTHR31201">
    <property type="entry name" value="OS01G0585100 PROTEIN"/>
    <property type="match status" value="1"/>
</dbReference>
<evidence type="ECO:0000313" key="14">
    <source>
        <dbReference type="EMBL" id="GMI47098.1"/>
    </source>
</evidence>
<dbReference type="GO" id="GO:0016746">
    <property type="term" value="F:acyltransferase activity"/>
    <property type="evidence" value="ECO:0007669"/>
    <property type="project" value="UniProtKB-KW"/>
</dbReference>
<feature type="transmembrane region" description="Helical" evidence="13">
    <location>
        <begin position="271"/>
        <end position="289"/>
    </location>
</feature>
<evidence type="ECO:0000256" key="2">
    <source>
        <dbReference type="ARBA" id="ARBA00006675"/>
    </source>
</evidence>
<evidence type="ECO:0000256" key="13">
    <source>
        <dbReference type="SAM" id="Phobius"/>
    </source>
</evidence>
<dbReference type="PANTHER" id="PTHR31201:SF1">
    <property type="entry name" value="GLYCEROPHOSPHOCHOLINE ACYLTRANSFERASE 1"/>
    <property type="match status" value="1"/>
</dbReference>
<evidence type="ECO:0000313" key="15">
    <source>
        <dbReference type="Proteomes" id="UP001165065"/>
    </source>
</evidence>
<feature type="transmembrane region" description="Helical" evidence="13">
    <location>
        <begin position="91"/>
        <end position="108"/>
    </location>
</feature>
<evidence type="ECO:0000256" key="6">
    <source>
        <dbReference type="ARBA" id="ARBA00022692"/>
    </source>
</evidence>
<dbReference type="Pfam" id="PF10998">
    <property type="entry name" value="DUF2838"/>
    <property type="match status" value="1"/>
</dbReference>
<sequence length="438" mass="51381">MGEMEPPVSPATSPSSKKEKLKKIVKGTVKPSPERPIFGLRMSYLFVICFLATMYRYRYDNFTPDYWVLFEKDKPDPFIMHPDWLLRKGNAHYYILLTCLTGFMWYVNFVSTPSFLALRAMWTSVSIILFLKKVYDYYKFNRLLYLIDFCYFANIFFGYALWNVPIVEKDKNGKDREFVMNYSEDRFPEVAQALFCVINGPVGGGTFMLGTSLVFHHPDAYSSFWLHVIPMWFTYGLRWHKFERLLKHRFPDLSDVMDWRKRSSMWASVRYCYMPWVVCHAAFLILHPYTPLRKYETLFDWVAHGGIPETRDDPLLSWIGKVSLYCVVHFIMSMQGIVAAALAFKYQLVHFVWIGCVLFNCAYSGFWFYENTIHPPEGLDVSGAIGLTDGLKRSACAWSMMIPAYLYCRKYPSKAPIARSEIKKRKKEEEMVKKGKEE</sequence>
<evidence type="ECO:0000256" key="10">
    <source>
        <dbReference type="ARBA" id="ARBA00023209"/>
    </source>
</evidence>
<keyword evidence="10" id="KW-0594">Phospholipid biosynthesis</keyword>
<accession>A0A9W7LEJ2</accession>
<keyword evidence="12" id="KW-0012">Acyltransferase</keyword>
<dbReference type="OrthoDB" id="406287at2759"/>
<keyword evidence="5" id="KW-0808">Transferase</keyword>
<evidence type="ECO:0000256" key="9">
    <source>
        <dbReference type="ARBA" id="ARBA00023136"/>
    </source>
</evidence>
<evidence type="ECO:0000256" key="11">
    <source>
        <dbReference type="ARBA" id="ARBA00023264"/>
    </source>
</evidence>
<protein>
    <recommendedName>
        <fullName evidence="3">Glycerophosphocholine acyltransferase 1</fullName>
    </recommendedName>
</protein>
<feature type="transmembrane region" description="Helical" evidence="13">
    <location>
        <begin position="220"/>
        <end position="239"/>
    </location>
</feature>
<evidence type="ECO:0000256" key="3">
    <source>
        <dbReference type="ARBA" id="ARBA00019082"/>
    </source>
</evidence>
<evidence type="ECO:0000256" key="4">
    <source>
        <dbReference type="ARBA" id="ARBA00022516"/>
    </source>
</evidence>